<accession>A0A2P5YBN1</accession>
<proteinExistence type="predicted"/>
<evidence type="ECO:0000313" key="3">
    <source>
        <dbReference type="Proteomes" id="UP000239757"/>
    </source>
</evidence>
<dbReference type="EMBL" id="KZ663403">
    <property type="protein sequence ID" value="PPS12995.1"/>
    <property type="molecule type" value="Genomic_DNA"/>
</dbReference>
<reference evidence="2 3" key="1">
    <citation type="submission" date="2015-01" db="EMBL/GenBank/DDBJ databases">
        <title>Genome of allotetraploid Gossypium barbadense reveals genomic plasticity and fiber elongation in cotton evolution.</title>
        <authorList>
            <person name="Chen X."/>
            <person name="Liu X."/>
            <person name="Zhao B."/>
            <person name="Zheng H."/>
            <person name="Hu Y."/>
            <person name="Lu G."/>
            <person name="Yang C."/>
            <person name="Chen J."/>
            <person name="Shan C."/>
            <person name="Zhang L."/>
            <person name="Zhou Y."/>
            <person name="Wang L."/>
            <person name="Guo W."/>
            <person name="Bai Y."/>
            <person name="Ruan J."/>
            <person name="Shangguan X."/>
            <person name="Mao Y."/>
            <person name="Jiang J."/>
            <person name="Zhu Y."/>
            <person name="Lei J."/>
            <person name="Kang H."/>
            <person name="Chen S."/>
            <person name="He X."/>
            <person name="Wang R."/>
            <person name="Wang Y."/>
            <person name="Chen J."/>
            <person name="Wang L."/>
            <person name="Yu S."/>
            <person name="Wang B."/>
            <person name="Wei J."/>
            <person name="Song S."/>
            <person name="Lu X."/>
            <person name="Gao Z."/>
            <person name="Gu W."/>
            <person name="Deng X."/>
            <person name="Ma D."/>
            <person name="Wang S."/>
            <person name="Liang W."/>
            <person name="Fang L."/>
            <person name="Cai C."/>
            <person name="Zhu X."/>
            <person name="Zhou B."/>
            <person name="Zhang Y."/>
            <person name="Chen Z."/>
            <person name="Xu S."/>
            <person name="Zhu R."/>
            <person name="Wang S."/>
            <person name="Zhang T."/>
            <person name="Zhao G."/>
        </authorList>
    </citation>
    <scope>NUCLEOTIDE SEQUENCE [LARGE SCALE GENOMIC DNA]</scope>
    <source>
        <strain evidence="3">cv. Xinhai21</strain>
        <tissue evidence="2">Leaf</tissue>
    </source>
</reference>
<gene>
    <name evidence="2" type="ORF">GOBAR_AA07636</name>
</gene>
<organism evidence="2 3">
    <name type="scientific">Gossypium barbadense</name>
    <name type="common">Sea Island cotton</name>
    <name type="synonym">Hibiscus barbadensis</name>
    <dbReference type="NCBI Taxonomy" id="3634"/>
    <lineage>
        <taxon>Eukaryota</taxon>
        <taxon>Viridiplantae</taxon>
        <taxon>Streptophyta</taxon>
        <taxon>Embryophyta</taxon>
        <taxon>Tracheophyta</taxon>
        <taxon>Spermatophyta</taxon>
        <taxon>Magnoliopsida</taxon>
        <taxon>eudicotyledons</taxon>
        <taxon>Gunneridae</taxon>
        <taxon>Pentapetalae</taxon>
        <taxon>rosids</taxon>
        <taxon>malvids</taxon>
        <taxon>Malvales</taxon>
        <taxon>Malvaceae</taxon>
        <taxon>Malvoideae</taxon>
        <taxon>Gossypium</taxon>
    </lineage>
</organism>
<feature type="region of interest" description="Disordered" evidence="1">
    <location>
        <begin position="242"/>
        <end position="279"/>
    </location>
</feature>
<evidence type="ECO:0000313" key="2">
    <source>
        <dbReference type="EMBL" id="PPS12995.1"/>
    </source>
</evidence>
<feature type="compositionally biased region" description="Acidic residues" evidence="1">
    <location>
        <begin position="244"/>
        <end position="268"/>
    </location>
</feature>
<name>A0A2P5YBN1_GOSBA</name>
<dbReference type="AlphaFoldDB" id="A0A2P5YBN1"/>
<protein>
    <submittedName>
        <fullName evidence="2">Uncharacterized protein</fullName>
    </submittedName>
</protein>
<dbReference type="Proteomes" id="UP000239757">
    <property type="component" value="Unassembled WGS sequence"/>
</dbReference>
<evidence type="ECO:0000256" key="1">
    <source>
        <dbReference type="SAM" id="MobiDB-lite"/>
    </source>
</evidence>
<sequence length="279" mass="32861">MTTYLVLPDEITTSAQREKVDKIMREVQDYRMKPEEDIVQHVIIVNKKMQEVLWKSHEIIRKNKIQYLTLRGTLIEREHQIILDQLWKILIPRTYWNLIICFVKFIISYGARKIARQKEKDHEELPNWIVEDEYEENQEYLNWIVQYYPEEDTGPEMEENIELNLNDDEELETMIALHYGNESDKNVPIHLFAELAGMEENEELTAYGEEHRAQEPCMVAPISYVDSELTIHGIDIDLNVTPDMDVDSNSDPDMDDVSEDIDDEDVNDDGNINESSVRN</sequence>